<keyword evidence="1" id="KW-0732">Signal</keyword>
<protein>
    <submittedName>
        <fullName evidence="2">Uncharacterized protein</fullName>
    </submittedName>
</protein>
<dbReference type="RefSeq" id="WP_165814972.1">
    <property type="nucleotide sequence ID" value="NZ_BFFO01000007.1"/>
</dbReference>
<accession>A0A2R5HH13</accession>
<evidence type="ECO:0000256" key="1">
    <source>
        <dbReference type="SAM" id="SignalP"/>
    </source>
</evidence>
<feature type="signal peptide" evidence="1">
    <location>
        <begin position="1"/>
        <end position="30"/>
    </location>
</feature>
<comment type="caution">
    <text evidence="2">The sequence shown here is derived from an EMBL/GenBank/DDBJ whole genome shotgun (WGS) entry which is preliminary data.</text>
</comment>
<feature type="chain" id="PRO_5015308983" evidence="1">
    <location>
        <begin position="31"/>
        <end position="52"/>
    </location>
</feature>
<dbReference type="EMBL" id="BFFO01000007">
    <property type="protein sequence ID" value="GBG97146.1"/>
    <property type="molecule type" value="Genomic_DNA"/>
</dbReference>
<name>A0A2R5HH13_9LACT</name>
<proteinExistence type="predicted"/>
<keyword evidence="3" id="KW-1185">Reference proteome</keyword>
<gene>
    <name evidence="2" type="ORF">NtB2_01283</name>
</gene>
<sequence>MKINKKIISTSAVALAVLAGSVVASANAQADTVYRNFNSATGEHLYASYNEW</sequence>
<dbReference type="AlphaFoldDB" id="A0A2R5HH13"/>
<organism evidence="2 3">
    <name type="scientific">Lactococcus termiticola</name>
    <dbReference type="NCBI Taxonomy" id="2169526"/>
    <lineage>
        <taxon>Bacteria</taxon>
        <taxon>Bacillati</taxon>
        <taxon>Bacillota</taxon>
        <taxon>Bacilli</taxon>
        <taxon>Lactobacillales</taxon>
        <taxon>Streptococcaceae</taxon>
        <taxon>Lactococcus</taxon>
    </lineage>
</organism>
<reference evidence="2 3" key="1">
    <citation type="journal article" date="2018" name="Genome Announc.">
        <title>Draft Genome Sequence of Lactococcus sp. Strain NtB2 (JCM 32569), Isolated from the Gut of the Higher Termite Nasutitermes takasagoensis.</title>
        <authorList>
            <person name="Noda S."/>
            <person name="Aihara C."/>
            <person name="Yuki M."/>
            <person name="Ohkuma M."/>
        </authorList>
    </citation>
    <scope>NUCLEOTIDE SEQUENCE [LARGE SCALE GENOMIC DNA]</scope>
    <source>
        <strain evidence="2 3">NtB2</strain>
    </source>
</reference>
<evidence type="ECO:0000313" key="3">
    <source>
        <dbReference type="Proteomes" id="UP000245021"/>
    </source>
</evidence>
<dbReference type="Proteomes" id="UP000245021">
    <property type="component" value="Unassembled WGS sequence"/>
</dbReference>
<evidence type="ECO:0000313" key="2">
    <source>
        <dbReference type="EMBL" id="GBG97146.1"/>
    </source>
</evidence>